<protein>
    <submittedName>
        <fullName evidence="1">Glycosyltransferase family 4 protein</fullName>
    </submittedName>
</protein>
<evidence type="ECO:0000313" key="2">
    <source>
        <dbReference type="Proteomes" id="UP001173802"/>
    </source>
</evidence>
<comment type="caution">
    <text evidence="1">The sequence shown here is derived from an EMBL/GenBank/DDBJ whole genome shotgun (WGS) entry which is preliminary data.</text>
</comment>
<evidence type="ECO:0000313" key="1">
    <source>
        <dbReference type="EMBL" id="MDL0082450.1"/>
    </source>
</evidence>
<sequence>MSKSQAVGFADDFVGCQAVGEGIYLSGNEQAHRADSRKSAAKPTPKLVFISNTCFGMYNFRLQVLKSLQKSGFAIHIIAPFDASTSSLNQEGFTTHNIRLDSRSLNPLKDFRTTYTLYKLLRRIRPALVFNYTIKPAIYSSSVCNALKIPNIAIITGLGYVFINDKGEKSSLKKRILRFIVCQMYRFALKATQEVWFLNNDDKQEFLSHKLIAQDQAFLLDSEGVDTEYFFPKVCKDSALQTQETQGEIVFLLVARMLWDKGVGEFVEAAKMVQESMQKANKIESNGGGGINNAVSLKIRFKLLGSSDCNNPSAISKEQILAWERQGIIEYLGETKDVRPFVESASCVVLPSYREGVSVSLLEAMSMGKAIITSKASGCKHLVREFDNGYSNGFLCEVQDVKSLAGAFQAFIALDSVAKELMGQNAREFVCANYDMKRIIATYHNACQNAPNKSML</sequence>
<organism evidence="1 2">
    <name type="scientific">Helicobacter zhangjianzhongii</name>
    <dbReference type="NCBI Taxonomy" id="2974574"/>
    <lineage>
        <taxon>Bacteria</taxon>
        <taxon>Pseudomonadati</taxon>
        <taxon>Campylobacterota</taxon>
        <taxon>Epsilonproteobacteria</taxon>
        <taxon>Campylobacterales</taxon>
        <taxon>Helicobacteraceae</taxon>
        <taxon>Helicobacter</taxon>
    </lineage>
</organism>
<dbReference type="Proteomes" id="UP001173802">
    <property type="component" value="Unassembled WGS sequence"/>
</dbReference>
<gene>
    <name evidence="1" type="ORF">NYG90_07175</name>
</gene>
<reference evidence="1 2" key="1">
    <citation type="journal article" date="2023" name="Microorganisms">
        <title>Isolation and Genomic Characteristics of Cat-Borne Campylobacter felis sp. nov. and Sheep-Borne Campylobacter ovis sp. nov.</title>
        <authorList>
            <person name="Wang H."/>
            <person name="Li Y."/>
            <person name="Gu Y."/>
            <person name="Zhou G."/>
            <person name="Chen X."/>
            <person name="Zhang X."/>
            <person name="Shao Z."/>
            <person name="Zhang J."/>
            <person name="Zhang M."/>
        </authorList>
    </citation>
    <scope>NUCLEOTIDE SEQUENCE [LARGE SCALE GENOMIC DNA]</scope>
    <source>
        <strain evidence="1 2">XJK30-2</strain>
    </source>
</reference>
<dbReference type="EMBL" id="JANURN010000006">
    <property type="protein sequence ID" value="MDL0082450.1"/>
    <property type="molecule type" value="Genomic_DNA"/>
</dbReference>
<name>A0ACC6FU10_9HELI</name>
<proteinExistence type="predicted"/>
<keyword evidence="2" id="KW-1185">Reference proteome</keyword>
<accession>A0ACC6FU10</accession>